<feature type="compositionally biased region" description="Pro residues" evidence="1">
    <location>
        <begin position="1"/>
        <end position="12"/>
    </location>
</feature>
<protein>
    <submittedName>
        <fullName evidence="3">Uncharacterized protein</fullName>
    </submittedName>
</protein>
<evidence type="ECO:0000256" key="1">
    <source>
        <dbReference type="SAM" id="MobiDB-lite"/>
    </source>
</evidence>
<name>A0A2P2J8M3_RHIMU</name>
<feature type="transmembrane region" description="Helical" evidence="2">
    <location>
        <begin position="33"/>
        <end position="55"/>
    </location>
</feature>
<dbReference type="EMBL" id="GGEC01009352">
    <property type="protein sequence ID" value="MBW89835.1"/>
    <property type="molecule type" value="Transcribed_RNA"/>
</dbReference>
<keyword evidence="2" id="KW-0472">Membrane</keyword>
<reference evidence="3" key="1">
    <citation type="submission" date="2018-02" db="EMBL/GenBank/DDBJ databases">
        <title>Rhizophora mucronata_Transcriptome.</title>
        <authorList>
            <person name="Meera S.P."/>
            <person name="Sreeshan A."/>
            <person name="Augustine A."/>
        </authorList>
    </citation>
    <scope>NUCLEOTIDE SEQUENCE</scope>
    <source>
        <tissue evidence="3">Leaf</tissue>
    </source>
</reference>
<evidence type="ECO:0000313" key="3">
    <source>
        <dbReference type="EMBL" id="MBW89835.1"/>
    </source>
</evidence>
<accession>A0A2P2J8M3</accession>
<keyword evidence="2" id="KW-1133">Transmembrane helix</keyword>
<feature type="region of interest" description="Disordered" evidence="1">
    <location>
        <begin position="1"/>
        <end position="26"/>
    </location>
</feature>
<proteinExistence type="predicted"/>
<organism evidence="3">
    <name type="scientific">Rhizophora mucronata</name>
    <name type="common">Asiatic mangrove</name>
    <dbReference type="NCBI Taxonomy" id="61149"/>
    <lineage>
        <taxon>Eukaryota</taxon>
        <taxon>Viridiplantae</taxon>
        <taxon>Streptophyta</taxon>
        <taxon>Embryophyta</taxon>
        <taxon>Tracheophyta</taxon>
        <taxon>Spermatophyta</taxon>
        <taxon>Magnoliopsida</taxon>
        <taxon>eudicotyledons</taxon>
        <taxon>Gunneridae</taxon>
        <taxon>Pentapetalae</taxon>
        <taxon>rosids</taxon>
        <taxon>fabids</taxon>
        <taxon>Malpighiales</taxon>
        <taxon>Rhizophoraceae</taxon>
        <taxon>Rhizophora</taxon>
    </lineage>
</organism>
<evidence type="ECO:0000256" key="2">
    <source>
        <dbReference type="SAM" id="Phobius"/>
    </source>
</evidence>
<keyword evidence="2" id="KW-0812">Transmembrane</keyword>
<dbReference type="AlphaFoldDB" id="A0A2P2J8M3"/>
<sequence length="79" mass="8981">MLLPKPTPPVPSPSSTQHQKQKQKPPFRQISEFTTSVLVTTQLFFLAILLFCLSIESRFSKFAKSSPHPSNQEKDSHWA</sequence>